<evidence type="ECO:0000313" key="3">
    <source>
        <dbReference type="Proteomes" id="UP000178509"/>
    </source>
</evidence>
<dbReference type="STRING" id="1802164.A3H51_01325"/>
<dbReference type="InterPro" id="IPR035681">
    <property type="entry name" value="ComA-like_MBL"/>
</dbReference>
<dbReference type="AlphaFoldDB" id="A0A1G2HFZ8"/>
<dbReference type="InterPro" id="IPR036866">
    <property type="entry name" value="RibonucZ/Hydroxyglut_hydro"/>
</dbReference>
<dbReference type="Gene3D" id="3.60.15.10">
    <property type="entry name" value="Ribonuclease Z/Hydroxyacylglutathione hydrolase-like"/>
    <property type="match status" value="1"/>
</dbReference>
<comment type="caution">
    <text evidence="2">The sequence shown here is derived from an EMBL/GenBank/DDBJ whole genome shotgun (WGS) entry which is preliminary data.</text>
</comment>
<dbReference type="SUPFAM" id="SSF56281">
    <property type="entry name" value="Metallo-hydrolase/oxidoreductase"/>
    <property type="match status" value="1"/>
</dbReference>
<dbReference type="Pfam" id="PF00753">
    <property type="entry name" value="Lactamase_B"/>
    <property type="match status" value="1"/>
</dbReference>
<organism evidence="2 3">
    <name type="scientific">Candidatus Spechtbacteria bacterium RIFCSPLOWO2_02_FULL_38_8</name>
    <dbReference type="NCBI Taxonomy" id="1802164"/>
    <lineage>
        <taxon>Bacteria</taxon>
        <taxon>Candidatus Spechtiibacteriota</taxon>
    </lineage>
</organism>
<dbReference type="InterPro" id="IPR052159">
    <property type="entry name" value="Competence_DNA_uptake"/>
</dbReference>
<name>A0A1G2HFZ8_9BACT</name>
<evidence type="ECO:0000313" key="2">
    <source>
        <dbReference type="EMBL" id="OGZ61395.1"/>
    </source>
</evidence>
<evidence type="ECO:0000259" key="1">
    <source>
        <dbReference type="SMART" id="SM00849"/>
    </source>
</evidence>
<protein>
    <recommendedName>
        <fullName evidence="1">Metallo-beta-lactamase domain-containing protein</fullName>
    </recommendedName>
</protein>
<dbReference type="PANTHER" id="PTHR30619">
    <property type="entry name" value="DNA INTERNALIZATION/COMPETENCE PROTEIN COMEC/REC2"/>
    <property type="match status" value="1"/>
</dbReference>
<dbReference type="EMBL" id="MHOJ01000043">
    <property type="protein sequence ID" value="OGZ61395.1"/>
    <property type="molecule type" value="Genomic_DNA"/>
</dbReference>
<gene>
    <name evidence="2" type="ORF">A3H51_01325</name>
</gene>
<feature type="domain" description="Metallo-beta-lactamase" evidence="1">
    <location>
        <begin position="42"/>
        <end position="260"/>
    </location>
</feature>
<dbReference type="InterPro" id="IPR001279">
    <property type="entry name" value="Metallo-B-lactamas"/>
</dbReference>
<proteinExistence type="predicted"/>
<dbReference type="Proteomes" id="UP000178509">
    <property type="component" value="Unassembled WGS sequence"/>
</dbReference>
<sequence length="299" mass="33679">MFPQRERNILIVLVFFTILFISLSYISTFSGALEVHFLDIGQGDAIFIQTPSHRQILVDGGYGSKVLEQLDRQMPFYDRSIDFVVATHMDADHIGGLVDVLEKFEVGAVLITNIVPPSSIMLAESVENDAQNAEFEARDSVVLKFWEKVHENGAKLVRVGAGDRFWVDNDIYFDVVWPPNETPTVLSDNNKSMVMKLVYKNDSFLLTGDMEKFAEYKLAQSSTEVSVDVLKVAHHGSNSSSVKYFLDKTQAKIAVIQVGKNPFGHPHEETLERLKKFGMQILRNDLNGIISMYSYGNSF</sequence>
<dbReference type="SMART" id="SM00849">
    <property type="entry name" value="Lactamase_B"/>
    <property type="match status" value="1"/>
</dbReference>
<accession>A0A1G2HFZ8</accession>
<dbReference type="CDD" id="cd07731">
    <property type="entry name" value="ComA-like_MBL-fold"/>
    <property type="match status" value="1"/>
</dbReference>
<reference evidence="2 3" key="1">
    <citation type="journal article" date="2016" name="Nat. Commun.">
        <title>Thousands of microbial genomes shed light on interconnected biogeochemical processes in an aquifer system.</title>
        <authorList>
            <person name="Anantharaman K."/>
            <person name="Brown C.T."/>
            <person name="Hug L.A."/>
            <person name="Sharon I."/>
            <person name="Castelle C.J."/>
            <person name="Probst A.J."/>
            <person name="Thomas B.C."/>
            <person name="Singh A."/>
            <person name="Wilkins M.J."/>
            <person name="Karaoz U."/>
            <person name="Brodie E.L."/>
            <person name="Williams K.H."/>
            <person name="Hubbard S.S."/>
            <person name="Banfield J.F."/>
        </authorList>
    </citation>
    <scope>NUCLEOTIDE SEQUENCE [LARGE SCALE GENOMIC DNA]</scope>
</reference>
<dbReference type="PANTHER" id="PTHR30619:SF1">
    <property type="entry name" value="RECOMBINATION PROTEIN 2"/>
    <property type="match status" value="1"/>
</dbReference>